<dbReference type="PROSITE" id="PS50143">
    <property type="entry name" value="BIR_REPEAT_2"/>
    <property type="match status" value="4"/>
</dbReference>
<dbReference type="GO" id="GO:0043027">
    <property type="term" value="F:cysteine-type endopeptidase inhibitor activity involved in apoptotic process"/>
    <property type="evidence" value="ECO:0007669"/>
    <property type="project" value="TreeGrafter"/>
</dbReference>
<dbReference type="GO" id="GO:0008270">
    <property type="term" value="F:zinc ion binding"/>
    <property type="evidence" value="ECO:0007669"/>
    <property type="project" value="UniProtKB-KW"/>
</dbReference>
<dbReference type="GO" id="GO:0051726">
    <property type="term" value="P:regulation of cell cycle"/>
    <property type="evidence" value="ECO:0007669"/>
    <property type="project" value="TreeGrafter"/>
</dbReference>
<keyword evidence="7" id="KW-1185">Reference proteome</keyword>
<accession>A0A814VNQ9</accession>
<dbReference type="GO" id="GO:0043066">
    <property type="term" value="P:negative regulation of apoptotic process"/>
    <property type="evidence" value="ECO:0007669"/>
    <property type="project" value="TreeGrafter"/>
</dbReference>
<evidence type="ECO:0000313" key="6">
    <source>
        <dbReference type="EMBL" id="CAF1190820.1"/>
    </source>
</evidence>
<keyword evidence="3" id="KW-0862">Zinc</keyword>
<dbReference type="Gene3D" id="1.10.1170.10">
    <property type="entry name" value="Inhibitor Of Apoptosis Protein (2mihbC-IAP-1), Chain A"/>
    <property type="match status" value="4"/>
</dbReference>
<comment type="caution">
    <text evidence="6">The sequence shown here is derived from an EMBL/GenBank/DDBJ whole genome shotgun (WGS) entry which is preliminary data.</text>
</comment>
<protein>
    <recommendedName>
        <fullName evidence="5">RING-type domain-containing protein</fullName>
    </recommendedName>
</protein>
<keyword evidence="2 4" id="KW-0479">Metal-binding</keyword>
<dbReference type="Proteomes" id="UP000663828">
    <property type="component" value="Unassembled WGS sequence"/>
</dbReference>
<dbReference type="PANTHER" id="PTHR10044">
    <property type="entry name" value="INHIBITOR OF APOPTOSIS"/>
    <property type="match status" value="1"/>
</dbReference>
<dbReference type="InterPro" id="IPR001841">
    <property type="entry name" value="Znf_RING"/>
</dbReference>
<sequence>MSKDTPVHSNQGEFATSERVYGLNASPVLSTAYVQSQGSVKRQKTEGKHMLKEVIITQQIRARSFSHWNQDLKFLARLIQAGLFSCDNNDRVICIYCNLFCERWNVELDDPCKVHRIRSPTCPFVRSVLHIQSFSHHMGYIDREKRLVSFANWSHANSVLKEAFVDAGFFLNGLEVTCFHCNGSLEQCNVKEHPMAEHIRSFPYCKYARQLCGEALYQKLRRSFISQSKNAQARPDAQKLDEQTIIQSVADSLDLIKSQNSSLQNIFQDATIRHCFENQWRLKQDTFVNNGDLYSACIIHEKQAQLLEKGDVCVIPNEIMQIIYGSLRISNNDESTLSDKDIQRELEHYQQTRRAMGQTFVEDEAITIQRETSLQALQDSTVSRSRLTKSGLIPYNDHYECPHCHMRYRPWDVDDDPLSIHKHLSPLCLFVLSTNPFPPSSIPMITTEQLFTDEDIENADRQPYRGLVKAQHKPMSQISDRIKSFENSPAYASNVANDLAYSGIYLNKNKKFLHCFHCKLHLRLGIPNASSVESLKKNHSVIDCRYILQMNDNGLRNPKGQASDTCPWCIDENKQLMALPCRHFCLCKKCGQTKRFCPTCETEVDNGTIVPTYVR</sequence>
<dbReference type="Gene3D" id="3.30.40.10">
    <property type="entry name" value="Zinc/RING finger domain, C3HC4 (zinc finger)"/>
    <property type="match status" value="1"/>
</dbReference>
<evidence type="ECO:0000259" key="5">
    <source>
        <dbReference type="PROSITE" id="PS50089"/>
    </source>
</evidence>
<keyword evidence="2 4" id="KW-0863">Zinc-finger</keyword>
<organism evidence="6 7">
    <name type="scientific">Adineta ricciae</name>
    <name type="common">Rotifer</name>
    <dbReference type="NCBI Taxonomy" id="249248"/>
    <lineage>
        <taxon>Eukaryota</taxon>
        <taxon>Metazoa</taxon>
        <taxon>Spiralia</taxon>
        <taxon>Gnathifera</taxon>
        <taxon>Rotifera</taxon>
        <taxon>Eurotatoria</taxon>
        <taxon>Bdelloidea</taxon>
        <taxon>Adinetida</taxon>
        <taxon>Adinetidae</taxon>
        <taxon>Adineta</taxon>
    </lineage>
</organism>
<dbReference type="PANTHER" id="PTHR10044:SF139">
    <property type="entry name" value="DEATH-ASSOCIATED INHIBITOR OF APOPTOSIS 2"/>
    <property type="match status" value="1"/>
</dbReference>
<gene>
    <name evidence="6" type="ORF">XAT740_LOCUS23104</name>
</gene>
<dbReference type="GO" id="GO:0061630">
    <property type="term" value="F:ubiquitin protein ligase activity"/>
    <property type="evidence" value="ECO:0007669"/>
    <property type="project" value="TreeGrafter"/>
</dbReference>
<dbReference type="PROSITE" id="PS50089">
    <property type="entry name" value="ZF_RING_2"/>
    <property type="match status" value="1"/>
</dbReference>
<comment type="similarity">
    <text evidence="1">Belongs to the IAP family.</text>
</comment>
<dbReference type="GO" id="GO:0005737">
    <property type="term" value="C:cytoplasm"/>
    <property type="evidence" value="ECO:0007669"/>
    <property type="project" value="TreeGrafter"/>
</dbReference>
<dbReference type="CDD" id="cd00022">
    <property type="entry name" value="BIR"/>
    <property type="match status" value="1"/>
</dbReference>
<evidence type="ECO:0000256" key="1">
    <source>
        <dbReference type="ARBA" id="ARBA00006672"/>
    </source>
</evidence>
<dbReference type="Pfam" id="PF13920">
    <property type="entry name" value="zf-C3HC4_3"/>
    <property type="match status" value="1"/>
</dbReference>
<dbReference type="Pfam" id="PF00653">
    <property type="entry name" value="BIR"/>
    <property type="match status" value="3"/>
</dbReference>
<dbReference type="EMBL" id="CAJNOR010001733">
    <property type="protein sequence ID" value="CAF1190820.1"/>
    <property type="molecule type" value="Genomic_DNA"/>
</dbReference>
<evidence type="ECO:0000256" key="3">
    <source>
        <dbReference type="ARBA" id="ARBA00022833"/>
    </source>
</evidence>
<dbReference type="SMART" id="SM00238">
    <property type="entry name" value="BIR"/>
    <property type="match status" value="3"/>
</dbReference>
<dbReference type="GO" id="GO:0005634">
    <property type="term" value="C:nucleus"/>
    <property type="evidence" value="ECO:0007669"/>
    <property type="project" value="TreeGrafter"/>
</dbReference>
<evidence type="ECO:0000313" key="7">
    <source>
        <dbReference type="Proteomes" id="UP000663828"/>
    </source>
</evidence>
<proteinExistence type="inferred from homology"/>
<dbReference type="InterPro" id="IPR013083">
    <property type="entry name" value="Znf_RING/FYVE/PHD"/>
</dbReference>
<reference evidence="6" key="1">
    <citation type="submission" date="2021-02" db="EMBL/GenBank/DDBJ databases">
        <authorList>
            <person name="Nowell W R."/>
        </authorList>
    </citation>
    <scope>NUCLEOTIDE SEQUENCE</scope>
</reference>
<dbReference type="InterPro" id="IPR001370">
    <property type="entry name" value="BIR_rpt"/>
</dbReference>
<dbReference type="InterPro" id="IPR050784">
    <property type="entry name" value="IAP"/>
</dbReference>
<dbReference type="GO" id="GO:0031398">
    <property type="term" value="P:positive regulation of protein ubiquitination"/>
    <property type="evidence" value="ECO:0007669"/>
    <property type="project" value="TreeGrafter"/>
</dbReference>
<name>A0A814VNQ9_ADIRI</name>
<dbReference type="SUPFAM" id="SSF57924">
    <property type="entry name" value="Inhibitor of apoptosis (IAP) repeat"/>
    <property type="match status" value="4"/>
</dbReference>
<feature type="domain" description="RING-type" evidence="5">
    <location>
        <begin position="566"/>
        <end position="601"/>
    </location>
</feature>
<evidence type="ECO:0000256" key="2">
    <source>
        <dbReference type="ARBA" id="ARBA00022771"/>
    </source>
</evidence>
<evidence type="ECO:0000256" key="4">
    <source>
        <dbReference type="PROSITE-ProRule" id="PRU00175"/>
    </source>
</evidence>
<dbReference type="AlphaFoldDB" id="A0A814VNQ9"/>